<dbReference type="AlphaFoldDB" id="A0A078KBL2"/>
<keyword evidence="5" id="KW-0560">Oxidoreductase</keyword>
<dbReference type="Proteomes" id="UP000032420">
    <property type="component" value="Chromosome I"/>
</dbReference>
<proteinExistence type="inferred from homology"/>
<keyword evidence="4" id="KW-0874">Quinone</keyword>
<protein>
    <recommendedName>
        <fullName evidence="2 4">NADH-quinone oxidoreductase subunit J</fullName>
        <ecNumber evidence="4">7.1.1.-</ecNumber>
    </recommendedName>
</protein>
<dbReference type="OrthoDB" id="9790848at2"/>
<comment type="function">
    <text evidence="4">NDH-1 shuttles electrons from NADH, via FMN and iron-sulfur (Fe-S) centers, to quinones in the respiratory chain. Couples the redox reaction to proton translocation (for every two electrons transferred, four hydrogen ions are translocated across the cytoplasmic membrane), and thus conserves the redox energy in a proton gradient.</text>
</comment>
<keyword evidence="6" id="KW-1185">Reference proteome</keyword>
<dbReference type="GO" id="GO:0005886">
    <property type="term" value="C:plasma membrane"/>
    <property type="evidence" value="ECO:0007669"/>
    <property type="project" value="UniProtKB-SubCell"/>
</dbReference>
<gene>
    <name evidence="5" type="primary">nuoJ</name>
    <name evidence="5" type="ORF">CEM_268</name>
</gene>
<reference evidence="6" key="1">
    <citation type="submission" date="2014-07" db="EMBL/GenBank/DDBJ databases">
        <authorList>
            <person name="Santos-Garcia D."/>
        </authorList>
    </citation>
    <scope>NUCLEOTIDE SEQUENCE [LARGE SCALE GENOMIC DNA]</scope>
</reference>
<evidence type="ECO:0000256" key="3">
    <source>
        <dbReference type="ARBA" id="ARBA00025811"/>
    </source>
</evidence>
<dbReference type="InterPro" id="IPR042106">
    <property type="entry name" value="Nuo/plastoQ_OxRdtase_6_NuoJ"/>
</dbReference>
<keyword evidence="4" id="KW-0472">Membrane</keyword>
<dbReference type="PANTHER" id="PTHR33269:SF17">
    <property type="entry name" value="NADH-UBIQUINONE OXIDOREDUCTASE CHAIN 6"/>
    <property type="match status" value="1"/>
</dbReference>
<dbReference type="GO" id="GO:0016491">
    <property type="term" value="F:oxidoreductase activity"/>
    <property type="evidence" value="ECO:0007669"/>
    <property type="project" value="UniProtKB-KW"/>
</dbReference>
<comment type="subunit">
    <text evidence="3">Composed of 13 different subunits. Subunits NuoA, H, J, K, L, M, N constitute the membrane sector of the complex.</text>
</comment>
<comment type="similarity">
    <text evidence="1 4">Belongs to the complex I subunit 6 family.</text>
</comment>
<keyword evidence="4" id="KW-1003">Cell membrane</keyword>
<feature type="transmembrane region" description="Helical" evidence="4">
    <location>
        <begin position="6"/>
        <end position="23"/>
    </location>
</feature>
<dbReference type="InterPro" id="IPR001457">
    <property type="entry name" value="NADH_UbQ/plastoQ_OxRdtase_su6"/>
</dbReference>
<dbReference type="EC" id="7.1.1.-" evidence="4"/>
<dbReference type="STRING" id="1495769.CEM_268"/>
<organism evidence="5 6">
    <name type="scientific">Candidatus Johnevansia muelleri</name>
    <dbReference type="NCBI Taxonomy" id="1495769"/>
    <lineage>
        <taxon>Bacteria</taxon>
        <taxon>Pseudomonadati</taxon>
        <taxon>Pseudomonadota</taxon>
        <taxon>Gammaproteobacteria</taxon>
        <taxon>Candidatus Johnevansiales</taxon>
        <taxon>Candidatus Johnevansiaceae</taxon>
        <taxon>Candidatus Johnevansia</taxon>
    </lineage>
</organism>
<evidence type="ECO:0000313" key="5">
    <source>
        <dbReference type="EMBL" id="CDZ16526.1"/>
    </source>
</evidence>
<keyword evidence="4" id="KW-0520">NAD</keyword>
<dbReference type="PATRIC" id="fig|1495769.3.peg.248"/>
<feature type="transmembrane region" description="Helical" evidence="4">
    <location>
        <begin position="135"/>
        <end position="155"/>
    </location>
</feature>
<evidence type="ECO:0000256" key="4">
    <source>
        <dbReference type="RuleBase" id="RU004429"/>
    </source>
</evidence>
<keyword evidence="4" id="KW-0812">Transmembrane</keyword>
<sequence>MEYIFYISSIIAMITTVCVVICFNPMYAIVNLIISIIAISIIFFSLGAYYASIIEIIIYAGAIMILFVFVMMMLNLGKKTILQESNWFNIKTVIFSLIISIILLYNIITLLYNPYYNIKGVYKLPPKVGSLLFKTPYLLIVELSAILMLIALITASHIAI</sequence>
<dbReference type="PANTHER" id="PTHR33269">
    <property type="entry name" value="NADH-UBIQUINONE OXIDOREDUCTASE CHAIN 6"/>
    <property type="match status" value="1"/>
</dbReference>
<feature type="transmembrane region" description="Helical" evidence="4">
    <location>
        <begin position="56"/>
        <end position="76"/>
    </location>
</feature>
<dbReference type="GO" id="GO:0048038">
    <property type="term" value="F:quinone binding"/>
    <property type="evidence" value="ECO:0007669"/>
    <property type="project" value="UniProtKB-UniRule"/>
</dbReference>
<comment type="subcellular location">
    <subcellularLocation>
        <location evidence="4">Cell membrane</location>
        <topology evidence="4">Multi-pass membrane protein</topology>
    </subcellularLocation>
</comment>
<evidence type="ECO:0000313" key="6">
    <source>
        <dbReference type="Proteomes" id="UP000032420"/>
    </source>
</evidence>
<feature type="transmembrane region" description="Helical" evidence="4">
    <location>
        <begin position="30"/>
        <end position="50"/>
    </location>
</feature>
<evidence type="ECO:0000256" key="1">
    <source>
        <dbReference type="ARBA" id="ARBA00005698"/>
    </source>
</evidence>
<name>A0A078KBL2_9GAMM</name>
<keyword evidence="4" id="KW-1133">Transmembrane helix</keyword>
<dbReference type="Gene3D" id="1.20.120.1200">
    <property type="entry name" value="NADH-ubiquinone/plastoquinone oxidoreductase chain 6, subunit NuoJ"/>
    <property type="match status" value="1"/>
</dbReference>
<comment type="catalytic activity">
    <reaction evidence="4">
        <text>a quinone + NADH + 5 H(+)(in) = a quinol + NAD(+) + 4 H(+)(out)</text>
        <dbReference type="Rhea" id="RHEA:57888"/>
        <dbReference type="ChEBI" id="CHEBI:15378"/>
        <dbReference type="ChEBI" id="CHEBI:24646"/>
        <dbReference type="ChEBI" id="CHEBI:57540"/>
        <dbReference type="ChEBI" id="CHEBI:57945"/>
        <dbReference type="ChEBI" id="CHEBI:132124"/>
    </reaction>
</comment>
<dbReference type="Pfam" id="PF00499">
    <property type="entry name" value="Oxidored_q3"/>
    <property type="match status" value="1"/>
</dbReference>
<feature type="transmembrane region" description="Helical" evidence="4">
    <location>
        <begin position="88"/>
        <end position="115"/>
    </location>
</feature>
<dbReference type="KEGG" id="eme:CEM_268"/>
<dbReference type="GO" id="GO:0008137">
    <property type="term" value="F:NADH dehydrogenase (ubiquinone) activity"/>
    <property type="evidence" value="ECO:0007669"/>
    <property type="project" value="UniProtKB-UniRule"/>
</dbReference>
<accession>A0A078KBL2</accession>
<dbReference type="EMBL" id="LM655252">
    <property type="protein sequence ID" value="CDZ16526.1"/>
    <property type="molecule type" value="Genomic_DNA"/>
</dbReference>
<dbReference type="HOGENOM" id="CLU_085957_0_1_6"/>
<evidence type="ECO:0000256" key="2">
    <source>
        <dbReference type="ARBA" id="ARBA00019907"/>
    </source>
</evidence>